<dbReference type="Proteomes" id="UP001202674">
    <property type="component" value="Unassembled WGS sequence"/>
</dbReference>
<keyword evidence="5" id="KW-0418">Kinase</keyword>
<evidence type="ECO:0000256" key="2">
    <source>
        <dbReference type="ARBA" id="ARBA00012438"/>
    </source>
</evidence>
<name>A0AAE3K3F3_9EURY</name>
<dbReference type="Gene3D" id="1.10.287.130">
    <property type="match status" value="1"/>
</dbReference>
<dbReference type="Pfam" id="PF00512">
    <property type="entry name" value="HisKA"/>
    <property type="match status" value="1"/>
</dbReference>
<proteinExistence type="predicted"/>
<dbReference type="InterPro" id="IPR000700">
    <property type="entry name" value="PAS-assoc_C"/>
</dbReference>
<dbReference type="InterPro" id="IPR013656">
    <property type="entry name" value="PAS_4"/>
</dbReference>
<dbReference type="PRINTS" id="PR00344">
    <property type="entry name" value="BCTRLSENSOR"/>
</dbReference>
<sequence>MTGDSPSPDALARALADADGVPYRRRTDGGHRLESGGGQIGALLGLSTAPERWLDHVHPADQEDVRAAVGRAGGEPTTVTYRIRTDGGWTRWVRDRFARHDDDQIEGVCFEVTQEIAHRESLERDAELLDDIFEHVPIHVYIKDEEARHQYVSDHIDFPEEVIGKRDIDIGFTEPESGRRAYEDDMRVIETDETILDQEEHYPAVGEWDLTSKVPIYDEDGETMGLLGATRRITERKQAKAELERKTERLEQFVDIVSHDIRNPLSVARGYAELIEEPDAETEYVEQVRQSIERANAILDDVLALSRQGAADLDPEVLQLSTAAETAWSHVETAEATLSLPDEDLEFRGDRSQLARALENLFKNAVEHGSTSPDSQAQQDAVEHGSTSPDSKTRQDAVEHGGETVTITVERIEDGFAVEDDGPGIPAEERERVFEQQYTTAETGTGFGLAIVEQVIDAHGWEIDLSASASGGARFEITGVDVVGSRDD</sequence>
<dbReference type="InterPro" id="IPR003594">
    <property type="entry name" value="HATPase_dom"/>
</dbReference>
<dbReference type="SMART" id="SM00387">
    <property type="entry name" value="HATPase_c"/>
    <property type="match status" value="1"/>
</dbReference>
<feature type="compositionally biased region" description="Polar residues" evidence="7">
    <location>
        <begin position="369"/>
        <end position="390"/>
    </location>
</feature>
<dbReference type="CDD" id="cd00075">
    <property type="entry name" value="HATPase"/>
    <property type="match status" value="1"/>
</dbReference>
<accession>A0AAE3K3F3</accession>
<dbReference type="InterPro" id="IPR005467">
    <property type="entry name" value="His_kinase_dom"/>
</dbReference>
<dbReference type="GO" id="GO:0000155">
    <property type="term" value="F:phosphorelay sensor kinase activity"/>
    <property type="evidence" value="ECO:0007669"/>
    <property type="project" value="InterPro"/>
</dbReference>
<dbReference type="SUPFAM" id="SSF55785">
    <property type="entry name" value="PYP-like sensor domain (PAS domain)"/>
    <property type="match status" value="2"/>
</dbReference>
<dbReference type="InterPro" id="IPR035965">
    <property type="entry name" value="PAS-like_dom_sf"/>
</dbReference>
<evidence type="ECO:0000259" key="8">
    <source>
        <dbReference type="PROSITE" id="PS50109"/>
    </source>
</evidence>
<evidence type="ECO:0000256" key="6">
    <source>
        <dbReference type="ARBA" id="ARBA00023012"/>
    </source>
</evidence>
<dbReference type="InterPro" id="IPR036097">
    <property type="entry name" value="HisK_dim/P_sf"/>
</dbReference>
<feature type="compositionally biased region" description="Basic and acidic residues" evidence="7">
    <location>
        <begin position="391"/>
        <end position="402"/>
    </location>
</feature>
<evidence type="ECO:0000256" key="7">
    <source>
        <dbReference type="SAM" id="MobiDB-lite"/>
    </source>
</evidence>
<evidence type="ECO:0000256" key="5">
    <source>
        <dbReference type="ARBA" id="ARBA00022777"/>
    </source>
</evidence>
<comment type="caution">
    <text evidence="10">The sequence shown here is derived from an EMBL/GenBank/DDBJ whole genome shotgun (WGS) entry which is preliminary data.</text>
</comment>
<dbReference type="InterPro" id="IPR036890">
    <property type="entry name" value="HATPase_C_sf"/>
</dbReference>
<protein>
    <recommendedName>
        <fullName evidence="2">histidine kinase</fullName>
        <ecNumber evidence="2">2.7.13.3</ecNumber>
    </recommendedName>
</protein>
<evidence type="ECO:0000256" key="4">
    <source>
        <dbReference type="ARBA" id="ARBA00022679"/>
    </source>
</evidence>
<feature type="region of interest" description="Disordered" evidence="7">
    <location>
        <begin position="367"/>
        <end position="403"/>
    </location>
</feature>
<dbReference type="InterPro" id="IPR004358">
    <property type="entry name" value="Sig_transdc_His_kin-like_C"/>
</dbReference>
<keyword evidence="4" id="KW-0808">Transferase</keyword>
<dbReference type="Gene3D" id="3.30.565.10">
    <property type="entry name" value="Histidine kinase-like ATPase, C-terminal domain"/>
    <property type="match status" value="1"/>
</dbReference>
<dbReference type="PROSITE" id="PS50109">
    <property type="entry name" value="HIS_KIN"/>
    <property type="match status" value="1"/>
</dbReference>
<reference evidence="10 11" key="1">
    <citation type="journal article" date="2022" name="Syst. Appl. Microbiol.">
        <title>Natronocalculus amylovorans gen. nov., sp. nov., and Natranaeroarchaeum aerophilus sp. nov., dominant culturable amylolytic natronoarchaea from hypersaline soda lakes in southwestern Siberia.</title>
        <authorList>
            <person name="Sorokin D.Y."/>
            <person name="Elcheninov A.G."/>
            <person name="Khizhniak T.V."/>
            <person name="Koenen M."/>
            <person name="Bale N.J."/>
            <person name="Damste J.S.S."/>
            <person name="Kublanov I.V."/>
        </authorList>
    </citation>
    <scope>NUCLEOTIDE SEQUENCE [LARGE SCALE GENOMIC DNA]</scope>
    <source>
        <strain evidence="10 11">AArc-St1-1</strain>
    </source>
</reference>
<dbReference type="EC" id="2.7.13.3" evidence="2"/>
<dbReference type="Pfam" id="PF08448">
    <property type="entry name" value="PAS_4"/>
    <property type="match status" value="1"/>
</dbReference>
<evidence type="ECO:0000313" key="10">
    <source>
        <dbReference type="EMBL" id="MCL9812458.1"/>
    </source>
</evidence>
<keyword evidence="10" id="KW-0547">Nucleotide-binding</keyword>
<dbReference type="Pfam" id="PF02518">
    <property type="entry name" value="HATPase_c"/>
    <property type="match status" value="1"/>
</dbReference>
<evidence type="ECO:0000256" key="3">
    <source>
        <dbReference type="ARBA" id="ARBA00022553"/>
    </source>
</evidence>
<dbReference type="GO" id="GO:0005524">
    <property type="term" value="F:ATP binding"/>
    <property type="evidence" value="ECO:0007669"/>
    <property type="project" value="UniProtKB-KW"/>
</dbReference>
<dbReference type="CDD" id="cd00130">
    <property type="entry name" value="PAS"/>
    <property type="match status" value="1"/>
</dbReference>
<dbReference type="SUPFAM" id="SSF55874">
    <property type="entry name" value="ATPase domain of HSP90 chaperone/DNA topoisomerase II/histidine kinase"/>
    <property type="match status" value="1"/>
</dbReference>
<evidence type="ECO:0000259" key="9">
    <source>
        <dbReference type="PROSITE" id="PS50113"/>
    </source>
</evidence>
<feature type="domain" description="PAC" evidence="9">
    <location>
        <begin position="182"/>
        <end position="245"/>
    </location>
</feature>
<dbReference type="PROSITE" id="PS50113">
    <property type="entry name" value="PAC"/>
    <property type="match status" value="1"/>
</dbReference>
<dbReference type="EMBL" id="JAKRVY010000001">
    <property type="protein sequence ID" value="MCL9812458.1"/>
    <property type="molecule type" value="Genomic_DNA"/>
</dbReference>
<dbReference type="InterPro" id="IPR003661">
    <property type="entry name" value="HisK_dim/P_dom"/>
</dbReference>
<dbReference type="CDD" id="cd00082">
    <property type="entry name" value="HisKA"/>
    <property type="match status" value="1"/>
</dbReference>
<dbReference type="InterPro" id="IPR013655">
    <property type="entry name" value="PAS_fold_3"/>
</dbReference>
<feature type="domain" description="Histidine kinase" evidence="8">
    <location>
        <begin position="256"/>
        <end position="478"/>
    </location>
</feature>
<evidence type="ECO:0000256" key="1">
    <source>
        <dbReference type="ARBA" id="ARBA00000085"/>
    </source>
</evidence>
<evidence type="ECO:0000313" key="11">
    <source>
        <dbReference type="Proteomes" id="UP001202674"/>
    </source>
</evidence>
<dbReference type="PANTHER" id="PTHR43711">
    <property type="entry name" value="TWO-COMPONENT HISTIDINE KINASE"/>
    <property type="match status" value="1"/>
</dbReference>
<keyword evidence="3" id="KW-0597">Phosphoprotein</keyword>
<dbReference type="InterPro" id="IPR000014">
    <property type="entry name" value="PAS"/>
</dbReference>
<gene>
    <name evidence="10" type="ORF">AArcSt11_02170</name>
</gene>
<dbReference type="AlphaFoldDB" id="A0AAE3K3F3"/>
<dbReference type="Pfam" id="PF08447">
    <property type="entry name" value="PAS_3"/>
    <property type="match status" value="1"/>
</dbReference>
<comment type="catalytic activity">
    <reaction evidence="1">
        <text>ATP + protein L-histidine = ADP + protein N-phospho-L-histidine.</text>
        <dbReference type="EC" id="2.7.13.3"/>
    </reaction>
</comment>
<dbReference type="SUPFAM" id="SSF47384">
    <property type="entry name" value="Homodimeric domain of signal transducing histidine kinase"/>
    <property type="match status" value="1"/>
</dbReference>
<organism evidence="10 11">
    <name type="scientific">Natranaeroarchaeum aerophilus</name>
    <dbReference type="NCBI Taxonomy" id="2917711"/>
    <lineage>
        <taxon>Archaea</taxon>
        <taxon>Methanobacteriati</taxon>
        <taxon>Methanobacteriota</taxon>
        <taxon>Stenosarchaea group</taxon>
        <taxon>Halobacteria</taxon>
        <taxon>Halobacteriales</taxon>
        <taxon>Natronoarchaeaceae</taxon>
        <taxon>Natranaeroarchaeum</taxon>
    </lineage>
</organism>
<keyword evidence="10" id="KW-0067">ATP-binding</keyword>
<dbReference type="PANTHER" id="PTHR43711:SF1">
    <property type="entry name" value="HISTIDINE KINASE 1"/>
    <property type="match status" value="1"/>
</dbReference>
<keyword evidence="6" id="KW-0902">Two-component regulatory system</keyword>
<keyword evidence="11" id="KW-1185">Reference proteome</keyword>
<dbReference type="InterPro" id="IPR050736">
    <property type="entry name" value="Sensor_HK_Regulatory"/>
</dbReference>
<dbReference type="SMART" id="SM00388">
    <property type="entry name" value="HisKA"/>
    <property type="match status" value="1"/>
</dbReference>
<dbReference type="RefSeq" id="WP_250594167.1">
    <property type="nucleotide sequence ID" value="NZ_JAKRVY010000001.1"/>
</dbReference>
<dbReference type="Gene3D" id="3.30.450.20">
    <property type="entry name" value="PAS domain"/>
    <property type="match status" value="2"/>
</dbReference>